<feature type="binding site" evidence="10">
    <location>
        <position position="107"/>
    </location>
    <ligand>
        <name>L-histidine</name>
        <dbReference type="ChEBI" id="CHEBI:57595"/>
    </ligand>
</feature>
<dbReference type="Gene3D" id="3.40.50.800">
    <property type="entry name" value="Anticodon-binding domain"/>
    <property type="match status" value="1"/>
</dbReference>
<dbReference type="PIRSF" id="PIRSF001549">
    <property type="entry name" value="His-tRNA_synth"/>
    <property type="match status" value="1"/>
</dbReference>
<evidence type="ECO:0000256" key="4">
    <source>
        <dbReference type="ARBA" id="ARBA00022741"/>
    </source>
</evidence>
<keyword evidence="4 9" id="KW-0547">Nucleotide-binding</keyword>
<keyword evidence="3 9" id="KW-0436">Ligase</keyword>
<dbReference type="OrthoDB" id="8659at2157"/>
<dbReference type="InterPro" id="IPR036621">
    <property type="entry name" value="Anticodon-bd_dom_sf"/>
</dbReference>
<evidence type="ECO:0000256" key="2">
    <source>
        <dbReference type="ARBA" id="ARBA00008226"/>
    </source>
</evidence>
<dbReference type="InterPro" id="IPR015807">
    <property type="entry name" value="His-tRNA-ligase"/>
</dbReference>
<dbReference type="PANTHER" id="PTHR43707:SF1">
    <property type="entry name" value="HISTIDINE--TRNA LIGASE, MITOCHONDRIAL-RELATED"/>
    <property type="match status" value="1"/>
</dbReference>
<dbReference type="Pfam" id="PF13393">
    <property type="entry name" value="tRNA-synt_His"/>
    <property type="match status" value="1"/>
</dbReference>
<dbReference type="Pfam" id="PF03129">
    <property type="entry name" value="HGTP_anticodon"/>
    <property type="match status" value="1"/>
</dbReference>
<keyword evidence="6 9" id="KW-0648">Protein biosynthesis</keyword>
<evidence type="ECO:0000256" key="10">
    <source>
        <dbReference type="PIRSR" id="PIRSR001549-1"/>
    </source>
</evidence>
<dbReference type="RefSeq" id="WP_048112348.1">
    <property type="nucleotide sequence ID" value="NZ_CP010070.1"/>
</dbReference>
<dbReference type="EC" id="6.1.1.21" evidence="9"/>
<dbReference type="NCBIfam" id="TIGR00442">
    <property type="entry name" value="hisS"/>
    <property type="match status" value="1"/>
</dbReference>
<evidence type="ECO:0000256" key="6">
    <source>
        <dbReference type="ARBA" id="ARBA00022917"/>
    </source>
</evidence>
<evidence type="ECO:0000256" key="5">
    <source>
        <dbReference type="ARBA" id="ARBA00022840"/>
    </source>
</evidence>
<evidence type="ECO:0000256" key="7">
    <source>
        <dbReference type="ARBA" id="ARBA00023146"/>
    </source>
</evidence>
<dbReference type="SUPFAM" id="SSF55681">
    <property type="entry name" value="Class II aaRS and biotin synthetases"/>
    <property type="match status" value="1"/>
</dbReference>
<evidence type="ECO:0000256" key="3">
    <source>
        <dbReference type="ARBA" id="ARBA00022598"/>
    </source>
</evidence>
<reference evidence="12 13" key="1">
    <citation type="journal article" date="2014" name="Appl. Environ. Microbiol.">
        <title>Comparative Genome Analysis of 'Candidatus Methanoplasma termitum' Indicates a New Mode of Energy Metabolism in the Seventh Order of Methanogens.</title>
        <authorList>
            <person name="Lang K."/>
            <person name="Schuldes J."/>
            <person name="Klingl A."/>
            <person name="Poehlein A."/>
            <person name="Daniel R."/>
            <person name="Brune A."/>
        </authorList>
    </citation>
    <scope>NUCLEOTIDE SEQUENCE [LARGE SCALE GENOMIC DNA]</scope>
    <source>
        <strain evidence="13">Mpt1</strain>
    </source>
</reference>
<dbReference type="InterPro" id="IPR004154">
    <property type="entry name" value="Anticodon-bd"/>
</dbReference>
<dbReference type="InterPro" id="IPR041715">
    <property type="entry name" value="HisRS-like_core"/>
</dbReference>
<keyword evidence="5 9" id="KW-0067">ATP-binding</keyword>
<comment type="similarity">
    <text evidence="2 9">Belongs to the class-II aminoacyl-tRNA synthetase family.</text>
</comment>
<dbReference type="AlphaFoldDB" id="A0A0A7LC74"/>
<dbReference type="CDD" id="cd00859">
    <property type="entry name" value="HisRS_anticodon"/>
    <property type="match status" value="1"/>
</dbReference>
<feature type="domain" description="Aminoacyl-transfer RNA synthetases class-II family profile" evidence="11">
    <location>
        <begin position="1"/>
        <end position="326"/>
    </location>
</feature>
<dbReference type="Proteomes" id="UP000030787">
    <property type="component" value="Chromosome"/>
</dbReference>
<dbReference type="SUPFAM" id="SSF52954">
    <property type="entry name" value="Class II aaRS ABD-related"/>
    <property type="match status" value="1"/>
</dbReference>
<dbReference type="GO" id="GO:0005524">
    <property type="term" value="F:ATP binding"/>
    <property type="evidence" value="ECO:0007669"/>
    <property type="project" value="UniProtKB-UniRule"/>
</dbReference>
<dbReference type="KEGG" id="mear:Mpt1_c07770"/>
<dbReference type="InterPro" id="IPR004516">
    <property type="entry name" value="HisRS/HisZ"/>
</dbReference>
<evidence type="ECO:0000256" key="1">
    <source>
        <dbReference type="ARBA" id="ARBA00004496"/>
    </source>
</evidence>
<dbReference type="Gene3D" id="3.30.930.10">
    <property type="entry name" value="Bira Bifunctional Protein, Domain 2"/>
    <property type="match status" value="1"/>
</dbReference>
<dbReference type="GO" id="GO:0004821">
    <property type="term" value="F:histidine-tRNA ligase activity"/>
    <property type="evidence" value="ECO:0007669"/>
    <property type="project" value="UniProtKB-UniRule"/>
</dbReference>
<keyword evidence="13" id="KW-1185">Reference proteome</keyword>
<dbReference type="GO" id="GO:0006427">
    <property type="term" value="P:histidyl-tRNA aminoacylation"/>
    <property type="evidence" value="ECO:0007669"/>
    <property type="project" value="UniProtKB-UniRule"/>
</dbReference>
<accession>A0A0A7LC74</accession>
<evidence type="ECO:0000256" key="8">
    <source>
        <dbReference type="ARBA" id="ARBA00047639"/>
    </source>
</evidence>
<protein>
    <recommendedName>
        <fullName evidence="9">Histidine--tRNA ligase</fullName>
        <ecNumber evidence="9">6.1.1.21</ecNumber>
    </recommendedName>
    <alternativeName>
        <fullName evidence="9">Histidyl-tRNA synthetase</fullName>
        <shortName evidence="9">HisRS</shortName>
    </alternativeName>
</protein>
<comment type="subcellular location">
    <subcellularLocation>
        <location evidence="1 9">Cytoplasm</location>
    </subcellularLocation>
</comment>
<dbReference type="PANTHER" id="PTHR43707">
    <property type="entry name" value="HISTIDYL-TRNA SYNTHETASE"/>
    <property type="match status" value="1"/>
</dbReference>
<dbReference type="CDD" id="cd00773">
    <property type="entry name" value="HisRS-like_core"/>
    <property type="match status" value="1"/>
</dbReference>
<feature type="binding site" evidence="10">
    <location>
        <begin position="77"/>
        <end position="79"/>
    </location>
    <ligand>
        <name>L-histidine</name>
        <dbReference type="ChEBI" id="CHEBI:57595"/>
    </ligand>
</feature>
<dbReference type="InterPro" id="IPR006195">
    <property type="entry name" value="aa-tRNA-synth_II"/>
</dbReference>
<dbReference type="InterPro" id="IPR045864">
    <property type="entry name" value="aa-tRNA-synth_II/BPL/LPL"/>
</dbReference>
<proteinExistence type="inferred from homology"/>
<evidence type="ECO:0000259" key="11">
    <source>
        <dbReference type="PROSITE" id="PS50862"/>
    </source>
</evidence>
<dbReference type="EMBL" id="CP010070">
    <property type="protein sequence ID" value="AIZ56659.1"/>
    <property type="molecule type" value="Genomic_DNA"/>
</dbReference>
<feature type="binding site" evidence="10">
    <location>
        <position position="121"/>
    </location>
    <ligand>
        <name>L-histidine</name>
        <dbReference type="ChEBI" id="CHEBI:57595"/>
    </ligand>
</feature>
<dbReference type="HAMAP" id="MF_00127">
    <property type="entry name" value="His_tRNA_synth"/>
    <property type="match status" value="1"/>
</dbReference>
<evidence type="ECO:0000313" key="13">
    <source>
        <dbReference type="Proteomes" id="UP000030787"/>
    </source>
</evidence>
<dbReference type="PROSITE" id="PS50862">
    <property type="entry name" value="AA_TRNA_LIGASE_II"/>
    <property type="match status" value="1"/>
</dbReference>
<dbReference type="InterPro" id="IPR033656">
    <property type="entry name" value="HisRS_anticodon"/>
</dbReference>
<comment type="catalytic activity">
    <reaction evidence="8 9">
        <text>tRNA(His) + L-histidine + ATP = L-histidyl-tRNA(His) + AMP + diphosphate + H(+)</text>
        <dbReference type="Rhea" id="RHEA:17313"/>
        <dbReference type="Rhea" id="RHEA-COMP:9665"/>
        <dbReference type="Rhea" id="RHEA-COMP:9689"/>
        <dbReference type="ChEBI" id="CHEBI:15378"/>
        <dbReference type="ChEBI" id="CHEBI:30616"/>
        <dbReference type="ChEBI" id="CHEBI:33019"/>
        <dbReference type="ChEBI" id="CHEBI:57595"/>
        <dbReference type="ChEBI" id="CHEBI:78442"/>
        <dbReference type="ChEBI" id="CHEBI:78527"/>
        <dbReference type="ChEBI" id="CHEBI:456215"/>
        <dbReference type="EC" id="6.1.1.21"/>
    </reaction>
</comment>
<dbReference type="HOGENOM" id="CLU_025113_3_1_2"/>
<feature type="binding site" evidence="10">
    <location>
        <position position="125"/>
    </location>
    <ligand>
        <name>L-histidine</name>
        <dbReference type="ChEBI" id="CHEBI:57595"/>
    </ligand>
</feature>
<dbReference type="STRING" id="1577791.Mpt1_c07770"/>
<keyword evidence="9" id="KW-0963">Cytoplasm</keyword>
<feature type="binding site" evidence="10">
    <location>
        <position position="257"/>
    </location>
    <ligand>
        <name>L-histidine</name>
        <dbReference type="ChEBI" id="CHEBI:57595"/>
    </ligand>
</feature>
<feature type="binding site" evidence="10">
    <location>
        <begin position="261"/>
        <end position="262"/>
    </location>
    <ligand>
        <name>L-histidine</name>
        <dbReference type="ChEBI" id="CHEBI:57595"/>
    </ligand>
</feature>
<evidence type="ECO:0000256" key="9">
    <source>
        <dbReference type="HAMAP-Rule" id="MF_00127"/>
    </source>
</evidence>
<name>A0A0A7LC74_9ARCH</name>
<dbReference type="GeneID" id="24818446"/>
<dbReference type="GO" id="GO:0005737">
    <property type="term" value="C:cytoplasm"/>
    <property type="evidence" value="ECO:0007669"/>
    <property type="project" value="UniProtKB-SubCell"/>
</dbReference>
<organism evidence="12 13">
    <name type="scientific">Candidatus Methanoplasma termitum</name>
    <dbReference type="NCBI Taxonomy" id="1577791"/>
    <lineage>
        <taxon>Archaea</taxon>
        <taxon>Methanobacteriati</taxon>
        <taxon>Thermoplasmatota</taxon>
        <taxon>Thermoplasmata</taxon>
        <taxon>Methanomassiliicoccales</taxon>
        <taxon>Methanomassiliicoccaceae</taxon>
        <taxon>Candidatus Methanoplasma</taxon>
    </lineage>
</organism>
<gene>
    <name evidence="9 12" type="primary">hisS</name>
    <name evidence="12" type="ORF">Mpt1_c07770</name>
</gene>
<sequence length="415" mass="46468">MLQSPRGTRDFLPDEMERRRFYEGVLRRTAKRFGFREIQTPIFEEAELFILKSGLNILNELYAFKDKGDRDLALRPELTAPTMRFFVNSMSNEPKPIKVFYFGQCFRYERPQSGRYREFFQFGMEIIGTATPQTDAEVVAAATTMIKDLGLKEYKARIGHIGILKRKLTQAGVISEKMPEILQKLDKKLYDEAWPLMEAAGVARADADSIFELTETVGGVEVLSKVPGEESEYLKQVLSYLSAMGIDAPEIDMGVVRGLDYYTGMVFEVEAPALGAEKQVCGGGSYTLSELFGGEKVFSTGFAIGFDRVLLALEKEGAVFQSKKMDAYVISVSDDMKMKAFEIVGMLRKEGISADIDLADRKMAKAMKYASSIGSKFVVIVGSEEMKNNSVTLRDMSSGEQKLVKISRLKAEIDH</sequence>
<keyword evidence="7 9" id="KW-0030">Aminoacyl-tRNA synthetase</keyword>
<evidence type="ECO:0000313" key="12">
    <source>
        <dbReference type="EMBL" id="AIZ56659.1"/>
    </source>
</evidence>